<organism evidence="1 2">
    <name type="scientific">Bauhinia variegata</name>
    <name type="common">Purple orchid tree</name>
    <name type="synonym">Phanera variegata</name>
    <dbReference type="NCBI Taxonomy" id="167791"/>
    <lineage>
        <taxon>Eukaryota</taxon>
        <taxon>Viridiplantae</taxon>
        <taxon>Streptophyta</taxon>
        <taxon>Embryophyta</taxon>
        <taxon>Tracheophyta</taxon>
        <taxon>Spermatophyta</taxon>
        <taxon>Magnoliopsida</taxon>
        <taxon>eudicotyledons</taxon>
        <taxon>Gunneridae</taxon>
        <taxon>Pentapetalae</taxon>
        <taxon>rosids</taxon>
        <taxon>fabids</taxon>
        <taxon>Fabales</taxon>
        <taxon>Fabaceae</taxon>
        <taxon>Cercidoideae</taxon>
        <taxon>Cercideae</taxon>
        <taxon>Bauhiniinae</taxon>
        <taxon>Bauhinia</taxon>
    </lineage>
</organism>
<dbReference type="Proteomes" id="UP000828941">
    <property type="component" value="Chromosome 13"/>
</dbReference>
<gene>
    <name evidence="1" type="ORF">L6164_033378</name>
</gene>
<name>A0ACB9KRR2_BAUVA</name>
<evidence type="ECO:0000313" key="1">
    <source>
        <dbReference type="EMBL" id="KAI4299957.1"/>
    </source>
</evidence>
<evidence type="ECO:0000313" key="2">
    <source>
        <dbReference type="Proteomes" id="UP000828941"/>
    </source>
</evidence>
<comment type="caution">
    <text evidence="1">The sequence shown here is derived from an EMBL/GenBank/DDBJ whole genome shotgun (WGS) entry which is preliminary data.</text>
</comment>
<keyword evidence="2" id="KW-1185">Reference proteome</keyword>
<dbReference type="EMBL" id="CM039438">
    <property type="protein sequence ID" value="KAI4299957.1"/>
    <property type="molecule type" value="Genomic_DNA"/>
</dbReference>
<protein>
    <submittedName>
        <fullName evidence="1">Uncharacterized protein</fullName>
    </submittedName>
</protein>
<accession>A0ACB9KRR2</accession>
<sequence>MQGTLDSNFLLFDLEIEKTTRRLCKETKERRKTQLEAVENPHNEGHGVILRILKLGLSWTIPFQEFMGVVQLNGVSEDAIWLRLFPFSVKDKAKHWLDSLATSCISTWADLVQKFLTRYVSPSKSAKLRIEITSFHRQEGEPLSDAWEHYNEILRQCPHYSFEFWIQVQSFYNGLLPHARSMVDATAGGALNFKTSEQAWDLLEMMANNEYQRQGERVVVKKGIMEVNTLNALLAQNKIMTQQLVNLSKKVKTLNISAYVKAITTRSGKVRKESNDEESREKPCGNLSSNEDASNESNEKQSLHGREPGQESSSKGKKKVEVEEKSFGPLPFIKVPFPQRLRKQQDESNLENS</sequence>
<reference evidence="1 2" key="1">
    <citation type="journal article" date="2022" name="DNA Res.">
        <title>Chromosomal-level genome assembly of the orchid tree Bauhinia variegata (Leguminosae; Cercidoideae) supports the allotetraploid origin hypothesis of Bauhinia.</title>
        <authorList>
            <person name="Zhong Y."/>
            <person name="Chen Y."/>
            <person name="Zheng D."/>
            <person name="Pang J."/>
            <person name="Liu Y."/>
            <person name="Luo S."/>
            <person name="Meng S."/>
            <person name="Qian L."/>
            <person name="Wei D."/>
            <person name="Dai S."/>
            <person name="Zhou R."/>
        </authorList>
    </citation>
    <scope>NUCLEOTIDE SEQUENCE [LARGE SCALE GENOMIC DNA]</scope>
    <source>
        <strain evidence="1">BV-YZ2020</strain>
    </source>
</reference>
<proteinExistence type="predicted"/>